<gene>
    <name evidence="1" type="ORF">CPB84DRAFT_1773603</name>
</gene>
<proteinExistence type="predicted"/>
<dbReference type="EMBL" id="JADNYJ010000028">
    <property type="protein sequence ID" value="KAF8903876.1"/>
    <property type="molecule type" value="Genomic_DNA"/>
</dbReference>
<dbReference type="AlphaFoldDB" id="A0A9P5NPA6"/>
<reference evidence="1" key="1">
    <citation type="submission" date="2020-11" db="EMBL/GenBank/DDBJ databases">
        <authorList>
            <consortium name="DOE Joint Genome Institute"/>
            <person name="Ahrendt S."/>
            <person name="Riley R."/>
            <person name="Andreopoulos W."/>
            <person name="LaButti K."/>
            <person name="Pangilinan J."/>
            <person name="Ruiz-duenas F.J."/>
            <person name="Barrasa J.M."/>
            <person name="Sanchez-Garcia M."/>
            <person name="Camarero S."/>
            <person name="Miyauchi S."/>
            <person name="Serrano A."/>
            <person name="Linde D."/>
            <person name="Babiker R."/>
            <person name="Drula E."/>
            <person name="Ayuso-Fernandez I."/>
            <person name="Pacheco R."/>
            <person name="Padilla G."/>
            <person name="Ferreira P."/>
            <person name="Barriuso J."/>
            <person name="Kellner H."/>
            <person name="Castanera R."/>
            <person name="Alfaro M."/>
            <person name="Ramirez L."/>
            <person name="Pisabarro A.G."/>
            <person name="Kuo A."/>
            <person name="Tritt A."/>
            <person name="Lipzen A."/>
            <person name="He G."/>
            <person name="Yan M."/>
            <person name="Ng V."/>
            <person name="Cullen D."/>
            <person name="Martin F."/>
            <person name="Rosso M.-N."/>
            <person name="Henrissat B."/>
            <person name="Hibbett D."/>
            <person name="Martinez A.T."/>
            <person name="Grigoriev I.V."/>
        </authorList>
    </citation>
    <scope>NUCLEOTIDE SEQUENCE</scope>
    <source>
        <strain evidence="1">AH 44721</strain>
    </source>
</reference>
<protein>
    <submittedName>
        <fullName evidence="1">Uncharacterized protein</fullName>
    </submittedName>
</protein>
<evidence type="ECO:0000313" key="1">
    <source>
        <dbReference type="EMBL" id="KAF8903876.1"/>
    </source>
</evidence>
<evidence type="ECO:0000313" key="2">
    <source>
        <dbReference type="Proteomes" id="UP000724874"/>
    </source>
</evidence>
<accession>A0A9P5NPA6</accession>
<dbReference type="OrthoDB" id="3000038at2759"/>
<keyword evidence="2" id="KW-1185">Reference proteome</keyword>
<sequence length="235" mass="26324">MSDDEIYQRFQQAYITVDPEPLLLQLLKEYPYYGAVDDLVTCYIEAVEENPSRGGYLASTLDKVANSPEAPTFDPPDSVACFVNRILADHHFKVMYGDLRVKEYGPKNTYLLDSFLSGLSFKYRLTTTSTMLASLCDGFKLDTLHGSDESPQVLVVGTCIQLLVHGYELVTDRARSYMMSPEEVASKLKAHKAAGVIKDPHALQVLDLTISLAETGFKPENDREDVWDILFPKKA</sequence>
<organism evidence="1 2">
    <name type="scientific">Gymnopilus junonius</name>
    <name type="common">Spectacular rustgill mushroom</name>
    <name type="synonym">Gymnopilus spectabilis subsp. junonius</name>
    <dbReference type="NCBI Taxonomy" id="109634"/>
    <lineage>
        <taxon>Eukaryota</taxon>
        <taxon>Fungi</taxon>
        <taxon>Dikarya</taxon>
        <taxon>Basidiomycota</taxon>
        <taxon>Agaricomycotina</taxon>
        <taxon>Agaricomycetes</taxon>
        <taxon>Agaricomycetidae</taxon>
        <taxon>Agaricales</taxon>
        <taxon>Agaricineae</taxon>
        <taxon>Hymenogastraceae</taxon>
        <taxon>Gymnopilus</taxon>
    </lineage>
</organism>
<dbReference type="Proteomes" id="UP000724874">
    <property type="component" value="Unassembled WGS sequence"/>
</dbReference>
<comment type="caution">
    <text evidence="1">The sequence shown here is derived from an EMBL/GenBank/DDBJ whole genome shotgun (WGS) entry which is preliminary data.</text>
</comment>
<name>A0A9P5NPA6_GYMJU</name>